<dbReference type="AlphaFoldDB" id="A0A0K0E363"/>
<evidence type="ECO:0000313" key="2">
    <source>
        <dbReference type="Proteomes" id="UP000035681"/>
    </source>
</evidence>
<proteinExistence type="predicted"/>
<feature type="region of interest" description="Disordered" evidence="1">
    <location>
        <begin position="60"/>
        <end position="102"/>
    </location>
</feature>
<name>A0A0K0E363_STRER</name>
<feature type="compositionally biased region" description="Basic and acidic residues" evidence="1">
    <location>
        <begin position="60"/>
        <end position="75"/>
    </location>
</feature>
<organism evidence="3">
    <name type="scientific">Strongyloides stercoralis</name>
    <name type="common">Threadworm</name>
    <dbReference type="NCBI Taxonomy" id="6248"/>
    <lineage>
        <taxon>Eukaryota</taxon>
        <taxon>Metazoa</taxon>
        <taxon>Ecdysozoa</taxon>
        <taxon>Nematoda</taxon>
        <taxon>Chromadorea</taxon>
        <taxon>Rhabditida</taxon>
        <taxon>Tylenchina</taxon>
        <taxon>Panagrolaimomorpha</taxon>
        <taxon>Strongyloidoidea</taxon>
        <taxon>Strongyloididae</taxon>
        <taxon>Strongyloides</taxon>
    </lineage>
</organism>
<evidence type="ECO:0000313" key="3">
    <source>
        <dbReference type="WBParaSite" id="SSTP_0000393400.1"/>
    </source>
</evidence>
<protein>
    <submittedName>
        <fullName evidence="3 4">Uncharacterized protein</fullName>
    </submittedName>
</protein>
<dbReference type="WBParaSite" id="SSTP_0000393400.1">
    <property type="protein sequence ID" value="SSTP_0000393400.1"/>
    <property type="gene ID" value="SSTP_0000393400"/>
</dbReference>
<accession>A0A0K0E363</accession>
<dbReference type="WBParaSite" id="TCONS_00008264.p1">
    <property type="protein sequence ID" value="TCONS_00008264.p1"/>
    <property type="gene ID" value="XLOC_006220"/>
</dbReference>
<keyword evidence="2" id="KW-1185">Reference proteome</keyword>
<sequence length="130" mass="14896">MSEFLCIILFAVIIYLLYYPNDPLGAVKKFRSITLYPLYSSCYHIQDDVEESRSAKVFTAKEKNADRSRKSEKVKSVKKPKSSDSNESLANREIGLTPGPGVIVNDVPSKFEESEFFKQSMRKKENRGKY</sequence>
<dbReference type="Proteomes" id="UP000035681">
    <property type="component" value="Unplaced"/>
</dbReference>
<evidence type="ECO:0000256" key="1">
    <source>
        <dbReference type="SAM" id="MobiDB-lite"/>
    </source>
</evidence>
<reference evidence="3" key="1">
    <citation type="submission" date="2015-08" db="UniProtKB">
        <authorList>
            <consortium name="WormBaseParasite"/>
        </authorList>
    </citation>
    <scope>IDENTIFICATION</scope>
</reference>
<evidence type="ECO:0000313" key="4">
    <source>
        <dbReference type="WBParaSite" id="TCONS_00008264.p1"/>
    </source>
</evidence>